<evidence type="ECO:0000256" key="1">
    <source>
        <dbReference type="ARBA" id="ARBA00009865"/>
    </source>
</evidence>
<evidence type="ECO:0000313" key="9">
    <source>
        <dbReference type="Proteomes" id="UP000003112"/>
    </source>
</evidence>
<gene>
    <name evidence="8" type="ORF">HMPREF6485_0232</name>
</gene>
<dbReference type="SUPFAM" id="SSF49899">
    <property type="entry name" value="Concanavalin A-like lectins/glucanases"/>
    <property type="match status" value="1"/>
</dbReference>
<evidence type="ECO:0000259" key="7">
    <source>
        <dbReference type="Pfam" id="PF17851"/>
    </source>
</evidence>
<dbReference type="PANTHER" id="PTHR42812">
    <property type="entry name" value="BETA-XYLOSIDASE"/>
    <property type="match status" value="1"/>
</dbReference>
<dbReference type="SUPFAM" id="SSF75005">
    <property type="entry name" value="Arabinanase/levansucrase/invertase"/>
    <property type="match status" value="1"/>
</dbReference>
<organism evidence="8 9">
    <name type="scientific">Segatella buccae ATCC 33574</name>
    <dbReference type="NCBI Taxonomy" id="873513"/>
    <lineage>
        <taxon>Bacteria</taxon>
        <taxon>Pseudomonadati</taxon>
        <taxon>Bacteroidota</taxon>
        <taxon>Bacteroidia</taxon>
        <taxon>Bacteroidales</taxon>
        <taxon>Prevotellaceae</taxon>
        <taxon>Segatella</taxon>
    </lineage>
</organism>
<proteinExistence type="inferred from homology"/>
<dbReference type="PANTHER" id="PTHR42812:SF12">
    <property type="entry name" value="BETA-XYLOSIDASE-RELATED"/>
    <property type="match status" value="1"/>
</dbReference>
<dbReference type="CDD" id="cd18617">
    <property type="entry name" value="GH43_XynB-like"/>
    <property type="match status" value="1"/>
</dbReference>
<dbReference type="Pfam" id="PF17851">
    <property type="entry name" value="GH43_C2"/>
    <property type="match status" value="1"/>
</dbReference>
<evidence type="ECO:0000256" key="5">
    <source>
        <dbReference type="PIRSR" id="PIRSR606710-2"/>
    </source>
</evidence>
<name>E6K3S9_9BACT</name>
<dbReference type="GO" id="GO:0005975">
    <property type="term" value="P:carbohydrate metabolic process"/>
    <property type="evidence" value="ECO:0007669"/>
    <property type="project" value="InterPro"/>
</dbReference>
<dbReference type="InterPro" id="IPR051795">
    <property type="entry name" value="Glycosyl_Hydrlase_43"/>
</dbReference>
<reference evidence="8 9" key="1">
    <citation type="submission" date="2010-10" db="EMBL/GenBank/DDBJ databases">
        <authorList>
            <person name="Muzny D."/>
            <person name="Qin X."/>
            <person name="Deng J."/>
            <person name="Jiang H."/>
            <person name="Liu Y."/>
            <person name="Qu J."/>
            <person name="Song X.-Z."/>
            <person name="Zhang L."/>
            <person name="Thornton R."/>
            <person name="Coyle M."/>
            <person name="Francisco L."/>
            <person name="Jackson L."/>
            <person name="Javaid M."/>
            <person name="Korchina V."/>
            <person name="Kovar C."/>
            <person name="Mata R."/>
            <person name="Mathew T."/>
            <person name="Ngo R."/>
            <person name="Nguyen L."/>
            <person name="Nguyen N."/>
            <person name="Okwuonu G."/>
            <person name="Ongeri F."/>
            <person name="Pham C."/>
            <person name="Simmons D."/>
            <person name="Wilczek-Boney K."/>
            <person name="Hale W."/>
            <person name="Jakkamsetti A."/>
            <person name="Pham P."/>
            <person name="Ruth R."/>
            <person name="San Lucas F."/>
            <person name="Warren J."/>
            <person name="Zhang J."/>
            <person name="Zhao Z."/>
            <person name="Zhou C."/>
            <person name="Zhu D."/>
            <person name="Lee S."/>
            <person name="Bess C."/>
            <person name="Blankenburg K."/>
            <person name="Forbes L."/>
            <person name="Fu Q."/>
            <person name="Gubbala S."/>
            <person name="Hirani K."/>
            <person name="Jayaseelan J.C."/>
            <person name="Lara F."/>
            <person name="Munidasa M."/>
            <person name="Palculict T."/>
            <person name="Patil S."/>
            <person name="Pu L.-L."/>
            <person name="Saada N."/>
            <person name="Tang L."/>
            <person name="Weissenberger G."/>
            <person name="Zhu Y."/>
            <person name="Hemphill L."/>
            <person name="Shang Y."/>
            <person name="Youmans B."/>
            <person name="Ayvaz T."/>
            <person name="Ross M."/>
            <person name="Santibanez J."/>
            <person name="Aqrawi P."/>
            <person name="Gross S."/>
            <person name="Joshi V."/>
            <person name="Fowler G."/>
            <person name="Nazareth L."/>
            <person name="Reid J."/>
            <person name="Worley K."/>
            <person name="Petrosino J."/>
            <person name="Highlander S."/>
            <person name="Gibbs R."/>
        </authorList>
    </citation>
    <scope>NUCLEOTIDE SEQUENCE [LARGE SCALE GENOMIC DNA]</scope>
    <source>
        <strain evidence="8 9">ATCC 33574</strain>
    </source>
</reference>
<evidence type="ECO:0000256" key="6">
    <source>
        <dbReference type="RuleBase" id="RU361187"/>
    </source>
</evidence>
<dbReference type="Pfam" id="PF04616">
    <property type="entry name" value="Glyco_hydro_43"/>
    <property type="match status" value="1"/>
</dbReference>
<dbReference type="Proteomes" id="UP000003112">
    <property type="component" value="Unassembled WGS sequence"/>
</dbReference>
<keyword evidence="3 6" id="KW-0326">Glycosidase</keyword>
<comment type="similarity">
    <text evidence="1 6">Belongs to the glycosyl hydrolase 43 family.</text>
</comment>
<protein>
    <submittedName>
        <fullName evidence="8">Glycosyl hydrolase, family 43</fullName>
        <ecNumber evidence="8">3.2.1.55</ecNumber>
    </submittedName>
</protein>
<dbReference type="AlphaFoldDB" id="E6K3S9"/>
<accession>E6K3S9</accession>
<dbReference type="InterPro" id="IPR006710">
    <property type="entry name" value="Glyco_hydro_43"/>
</dbReference>
<evidence type="ECO:0000256" key="2">
    <source>
        <dbReference type="ARBA" id="ARBA00022801"/>
    </source>
</evidence>
<dbReference type="Gene3D" id="2.115.10.20">
    <property type="entry name" value="Glycosyl hydrolase domain, family 43"/>
    <property type="match status" value="1"/>
</dbReference>
<dbReference type="InterPro" id="IPR013320">
    <property type="entry name" value="ConA-like_dom_sf"/>
</dbReference>
<dbReference type="Gene3D" id="2.60.120.200">
    <property type="match status" value="1"/>
</dbReference>
<evidence type="ECO:0000313" key="8">
    <source>
        <dbReference type="EMBL" id="EFU31847.1"/>
    </source>
</evidence>
<sequence length="534" mass="59216">MQIAFCLLASRHITITHSLVMNCKLILLLAFATLIAPVAGRSQEPQMLRNPVIPGYHPDPSVCRVGDTFYLVNSSFCSFPGVPLFESRDLVHWRQTGNVLTRPSQLPLKGGNSWTGIYAPTIRYHQGRFYMITTNVGNGGNFLVTSTDARTWSEPVWLKQQGIDPSLFFEDDKCYMCSNPGDAIWLCEIDPATGRQLSESRRLWQGDGGRYPEGPHIYKKDGYYYLLISEGGTELAHRLTIARSCNIYGPYESNPANPILTNCSRRGQNMQVQGTGHGDFVQAADGSWWLVFLAYRNFGGAYHHLGRETFLAPVEWEVGEWPVVNGGQPIDTLMSVPALLRPGEVEVASPREEKRMSGVEWVHIQNPIAGNYLYGKDGSLTMKAHGTLTGNNQPSFVGRRQEHAVVEAEAVVRTRGAEAGLTVYQINDGHYDLYISPNPVSGYRVELRCKLKAIDYVVQEATVTSDKVWLKVTSDGLMYRFFYSEDGVNYDALGELNCSLLSSEVAGGFTGVLLGLYASGSGSALFEDFKYLGK</sequence>
<feature type="active site" description="Proton donor" evidence="4">
    <location>
        <position position="213"/>
    </location>
</feature>
<dbReference type="InterPro" id="IPR023296">
    <property type="entry name" value="Glyco_hydro_beta-prop_sf"/>
</dbReference>
<feature type="active site" description="Proton acceptor" evidence="4">
    <location>
        <position position="59"/>
    </location>
</feature>
<evidence type="ECO:0000256" key="3">
    <source>
        <dbReference type="ARBA" id="ARBA00023295"/>
    </source>
</evidence>
<dbReference type="GO" id="GO:0046556">
    <property type="term" value="F:alpha-L-arabinofuranosidase activity"/>
    <property type="evidence" value="ECO:0007669"/>
    <property type="project" value="UniProtKB-EC"/>
</dbReference>
<dbReference type="EC" id="3.2.1.55" evidence="8"/>
<dbReference type="EMBL" id="AEPD01000006">
    <property type="protein sequence ID" value="EFU31847.1"/>
    <property type="molecule type" value="Genomic_DNA"/>
</dbReference>
<dbReference type="eggNOG" id="COG3507">
    <property type="taxonomic scope" value="Bacteria"/>
</dbReference>
<feature type="site" description="Important for catalytic activity, responsible for pKa modulation of the active site Glu and correct orientation of both the proton donor and substrate" evidence="5">
    <location>
        <position position="164"/>
    </location>
</feature>
<evidence type="ECO:0000256" key="4">
    <source>
        <dbReference type="PIRSR" id="PIRSR606710-1"/>
    </source>
</evidence>
<dbReference type="HOGENOM" id="CLU_016508_2_0_10"/>
<keyword evidence="2 6" id="KW-0378">Hydrolase</keyword>
<dbReference type="InterPro" id="IPR041542">
    <property type="entry name" value="GH43_C2"/>
</dbReference>
<comment type="caution">
    <text evidence="8">The sequence shown here is derived from an EMBL/GenBank/DDBJ whole genome shotgun (WGS) entry which is preliminary data.</text>
</comment>
<dbReference type="STRING" id="873513.HMPREF6485_0232"/>
<feature type="domain" description="Beta-xylosidase C-terminal Concanavalin A-like" evidence="7">
    <location>
        <begin position="358"/>
        <end position="531"/>
    </location>
</feature>
<keyword evidence="9" id="KW-1185">Reference proteome</keyword>